<feature type="domain" description="Rhodopsin" evidence="8">
    <location>
        <begin position="27"/>
        <end position="262"/>
    </location>
</feature>
<feature type="transmembrane region" description="Helical" evidence="7">
    <location>
        <begin position="6"/>
        <end position="31"/>
    </location>
</feature>
<dbReference type="OrthoDB" id="3529975at2759"/>
<evidence type="ECO:0000313" key="10">
    <source>
        <dbReference type="Proteomes" id="UP000829685"/>
    </source>
</evidence>
<evidence type="ECO:0000256" key="4">
    <source>
        <dbReference type="ARBA" id="ARBA00023136"/>
    </source>
</evidence>
<feature type="transmembrane region" description="Helical" evidence="7">
    <location>
        <begin position="198"/>
        <end position="219"/>
    </location>
</feature>
<dbReference type="GO" id="GO:0016020">
    <property type="term" value="C:membrane"/>
    <property type="evidence" value="ECO:0007669"/>
    <property type="project" value="UniProtKB-SubCell"/>
</dbReference>
<dbReference type="AlphaFoldDB" id="A0A9Q0ALG1"/>
<dbReference type="PANTHER" id="PTHR33048:SF161">
    <property type="entry name" value="INTEGRAL MEMBRANE PROTEIN"/>
    <property type="match status" value="1"/>
</dbReference>
<keyword evidence="10" id="KW-1185">Reference proteome</keyword>
<dbReference type="InterPro" id="IPR052337">
    <property type="entry name" value="SAT4-like"/>
</dbReference>
<evidence type="ECO:0000313" key="9">
    <source>
        <dbReference type="EMBL" id="KAI1868760.1"/>
    </source>
</evidence>
<organism evidence="9 10">
    <name type="scientific">Neoarthrinium moseri</name>
    <dbReference type="NCBI Taxonomy" id="1658444"/>
    <lineage>
        <taxon>Eukaryota</taxon>
        <taxon>Fungi</taxon>
        <taxon>Dikarya</taxon>
        <taxon>Ascomycota</taxon>
        <taxon>Pezizomycotina</taxon>
        <taxon>Sordariomycetes</taxon>
        <taxon>Xylariomycetidae</taxon>
        <taxon>Amphisphaeriales</taxon>
        <taxon>Apiosporaceae</taxon>
        <taxon>Neoarthrinium</taxon>
    </lineage>
</organism>
<evidence type="ECO:0000256" key="2">
    <source>
        <dbReference type="ARBA" id="ARBA00022692"/>
    </source>
</evidence>
<feature type="transmembrane region" description="Helical" evidence="7">
    <location>
        <begin position="165"/>
        <end position="186"/>
    </location>
</feature>
<dbReference type="Pfam" id="PF20684">
    <property type="entry name" value="Fung_rhodopsin"/>
    <property type="match status" value="1"/>
</dbReference>
<keyword evidence="3 7" id="KW-1133">Transmembrane helix</keyword>
<evidence type="ECO:0000256" key="5">
    <source>
        <dbReference type="ARBA" id="ARBA00038359"/>
    </source>
</evidence>
<comment type="subcellular location">
    <subcellularLocation>
        <location evidence="1">Membrane</location>
        <topology evidence="1">Multi-pass membrane protein</topology>
    </subcellularLocation>
</comment>
<feature type="region of interest" description="Disordered" evidence="6">
    <location>
        <begin position="334"/>
        <end position="372"/>
    </location>
</feature>
<protein>
    <recommendedName>
        <fullName evidence="8">Rhodopsin domain-containing protein</fullName>
    </recommendedName>
</protein>
<sequence length="372" mass="40687">MPVKDFVRAELIVNCLVVFAVLIVVSLRVFSRVTGAGLGLDDYFVILAAPLGIGMLVCQGFLLPIGSGYDLPDHPELIVNVPFIFLMSFIMEIIYVLCLAASKASMLFFYRRVFSTPKMLKAVDVVLGLLAVWTICFECACIFLCRPVNGFWTGQGVCGDFIPMIQSLIATNAVGDLVIMLMPMPIIWSLQMKTADKLGIMSCFTLGLACIVMAIFRVIYIGQVDLAGNITGTMPTTVLLFALEPNIAILCVSIPMLRPLYTRYKTRNASSRLYDYNKSGSGSNGNRTIGGISSIPGRSRLKQDKALDNTAWEMEDYYNAQTRSGQIHFTAAADNADEGDETSSEKALTKQAQKSANEGIGVKTTWTVTREA</sequence>
<feature type="transmembrane region" description="Helical" evidence="7">
    <location>
        <begin position="77"/>
        <end position="101"/>
    </location>
</feature>
<dbReference type="PANTHER" id="PTHR33048">
    <property type="entry name" value="PTH11-LIKE INTEGRAL MEMBRANE PROTEIN (AFU_ORTHOLOGUE AFUA_5G11245)"/>
    <property type="match status" value="1"/>
</dbReference>
<proteinExistence type="inferred from homology"/>
<feature type="transmembrane region" description="Helical" evidence="7">
    <location>
        <begin position="239"/>
        <end position="257"/>
    </location>
</feature>
<reference evidence="9" key="1">
    <citation type="submission" date="2021-03" db="EMBL/GenBank/DDBJ databases">
        <title>Revisited historic fungal species revealed as producer of novel bioactive compounds through whole genome sequencing and comparative genomics.</title>
        <authorList>
            <person name="Vignolle G.A."/>
            <person name="Hochenegger N."/>
            <person name="Mach R.L."/>
            <person name="Mach-Aigner A.R."/>
            <person name="Javad Rahimi M."/>
            <person name="Salim K.A."/>
            <person name="Chan C.M."/>
            <person name="Lim L.B.L."/>
            <person name="Cai F."/>
            <person name="Druzhinina I.S."/>
            <person name="U'Ren J.M."/>
            <person name="Derntl C."/>
        </authorList>
    </citation>
    <scope>NUCLEOTIDE SEQUENCE</scope>
    <source>
        <strain evidence="9">TUCIM 5799</strain>
    </source>
</reference>
<keyword evidence="2 7" id="KW-0812">Transmembrane</keyword>
<comment type="similarity">
    <text evidence="5">Belongs to the SAT4 family.</text>
</comment>
<feature type="transmembrane region" description="Helical" evidence="7">
    <location>
        <begin position="122"/>
        <end position="145"/>
    </location>
</feature>
<evidence type="ECO:0000256" key="3">
    <source>
        <dbReference type="ARBA" id="ARBA00022989"/>
    </source>
</evidence>
<dbReference type="EMBL" id="JAFIMR010000016">
    <property type="protein sequence ID" value="KAI1868760.1"/>
    <property type="molecule type" value="Genomic_DNA"/>
</dbReference>
<dbReference type="Proteomes" id="UP000829685">
    <property type="component" value="Unassembled WGS sequence"/>
</dbReference>
<evidence type="ECO:0000256" key="6">
    <source>
        <dbReference type="SAM" id="MobiDB-lite"/>
    </source>
</evidence>
<comment type="caution">
    <text evidence="9">The sequence shown here is derived from an EMBL/GenBank/DDBJ whole genome shotgun (WGS) entry which is preliminary data.</text>
</comment>
<evidence type="ECO:0000256" key="7">
    <source>
        <dbReference type="SAM" id="Phobius"/>
    </source>
</evidence>
<feature type="transmembrane region" description="Helical" evidence="7">
    <location>
        <begin position="43"/>
        <end position="65"/>
    </location>
</feature>
<accession>A0A9Q0ALG1</accession>
<evidence type="ECO:0000256" key="1">
    <source>
        <dbReference type="ARBA" id="ARBA00004141"/>
    </source>
</evidence>
<keyword evidence="4 7" id="KW-0472">Membrane</keyword>
<gene>
    <name evidence="9" type="ORF">JX265_006739</name>
</gene>
<dbReference type="InterPro" id="IPR049326">
    <property type="entry name" value="Rhodopsin_dom_fungi"/>
</dbReference>
<evidence type="ECO:0000259" key="8">
    <source>
        <dbReference type="Pfam" id="PF20684"/>
    </source>
</evidence>
<name>A0A9Q0ALG1_9PEZI</name>